<feature type="domain" description="Xaa-Pro dipeptidyl-peptidase C-terminal" evidence="2">
    <location>
        <begin position="356"/>
        <end position="635"/>
    </location>
</feature>
<reference evidence="3 4" key="1">
    <citation type="submission" date="2020-08" db="EMBL/GenBank/DDBJ databases">
        <title>Novel species isolated from subtropical streams in China.</title>
        <authorList>
            <person name="Lu H."/>
        </authorList>
    </citation>
    <scope>NUCLEOTIDE SEQUENCE [LARGE SCALE GENOMIC DNA]</scope>
    <source>
        <strain evidence="3 4">CY18W</strain>
    </source>
</reference>
<evidence type="ECO:0000256" key="1">
    <source>
        <dbReference type="ARBA" id="ARBA00022801"/>
    </source>
</evidence>
<dbReference type="EMBL" id="JACOGF010000001">
    <property type="protein sequence ID" value="MBC3915882.1"/>
    <property type="molecule type" value="Genomic_DNA"/>
</dbReference>
<evidence type="ECO:0000313" key="3">
    <source>
        <dbReference type="EMBL" id="MBC3915882.1"/>
    </source>
</evidence>
<gene>
    <name evidence="3" type="ORF">H8L32_00160</name>
</gene>
<dbReference type="RefSeq" id="WP_186945153.1">
    <property type="nucleotide sequence ID" value="NZ_JACOGF010000001.1"/>
</dbReference>
<comment type="caution">
    <text evidence="3">The sequence shown here is derived from an EMBL/GenBank/DDBJ whole genome shotgun (WGS) entry which is preliminary data.</text>
</comment>
<dbReference type="InterPro" id="IPR029058">
    <property type="entry name" value="AB_hydrolase_fold"/>
</dbReference>
<keyword evidence="4" id="KW-1185">Reference proteome</keyword>
<dbReference type="SUPFAM" id="SSF53474">
    <property type="entry name" value="alpha/beta-Hydrolases"/>
    <property type="match status" value="1"/>
</dbReference>
<dbReference type="SUPFAM" id="SSF49785">
    <property type="entry name" value="Galactose-binding domain-like"/>
    <property type="match status" value="1"/>
</dbReference>
<keyword evidence="1 3" id="KW-0378">Hydrolase</keyword>
<dbReference type="Pfam" id="PF08530">
    <property type="entry name" value="PepX_C"/>
    <property type="match status" value="1"/>
</dbReference>
<sequence length="641" mass="70457">MLFRSTPTAAGQAVAAAVPTASHAPATDTVKVMRSVMVTMRDGIQLATDIYLPITSDPTQRFPVILERTPYGKTQPSRSERTLNDPQPMSRASIAEFFAHHGYAVVYQDCRGRYESEGVFVKYTSDGEDGYDTCAWIIEQPWSNGRIGTKGLSYAAHTQAALGSTSAPGVVAMFLDSGGFSNAYQGGIRQGGAFELKQVTWAIKRAMESPGILGDKAKYDALASLDIEAWFRRVEQWQPGASPLSLAPEYEDYLFDQWQRGSFDDYWRQPGLYAEGYYGQFPTAATVHMSSWYDPYSRTACTNYAGLIAAGKGPACLILGPWTHGNRSQTYAGDVDFGVAATLDNNLAPDFLALRLQWFDRYLKHKPAGNDEAMPGVCIFVMGGGSGRKNSEGRMEHGGHWRVESEWPLQRTRETAYYLHQDGSLSTSTPQQEQAQLSYDYDPQWPVPTIGGAVTSGEPLMVGGAYDQRCGPGIFFCDASRAPLRERDDILVFQSAPLSADVEITGAISAALWISSDCVDTDFTIKLIDVYPPNADYPDGYEMILTDGIRRARYRNSWEQPEMMEPGTIYQVTVDAFPVSNVFKTGHRIRIDISSSNFPKFDCNPNTGAAEGVSGPVKVARNVVFCDSLRSSHVVLPVIPA</sequence>
<dbReference type="InterPro" id="IPR008979">
    <property type="entry name" value="Galactose-bd-like_sf"/>
</dbReference>
<proteinExistence type="predicted"/>
<dbReference type="InterPro" id="IPR013736">
    <property type="entry name" value="Xaa-Pro_dipept_C"/>
</dbReference>
<dbReference type="SMART" id="SM00939">
    <property type="entry name" value="PepX_C"/>
    <property type="match status" value="1"/>
</dbReference>
<dbReference type="NCBIfam" id="TIGR00976">
    <property type="entry name" value="CocE_NonD"/>
    <property type="match status" value="1"/>
</dbReference>
<dbReference type="InterPro" id="IPR005674">
    <property type="entry name" value="CocE/Ser_esterase"/>
</dbReference>
<dbReference type="PANTHER" id="PTHR43056:SF10">
    <property type="entry name" value="COCE_NOND FAMILY, PUTATIVE (AFU_ORTHOLOGUE AFUA_7G00600)-RELATED"/>
    <property type="match status" value="1"/>
</dbReference>
<accession>A0ABR6ZJ26</accession>
<protein>
    <submittedName>
        <fullName evidence="3">CocE/NonD family hydrolase</fullName>
    </submittedName>
</protein>
<dbReference type="Gene3D" id="2.60.120.260">
    <property type="entry name" value="Galactose-binding domain-like"/>
    <property type="match status" value="1"/>
</dbReference>
<dbReference type="InterPro" id="IPR050585">
    <property type="entry name" value="Xaa-Pro_dipeptidyl-ppase/CocE"/>
</dbReference>
<name>A0ABR6ZJ26_9BURK</name>
<dbReference type="Gene3D" id="3.40.50.1820">
    <property type="entry name" value="alpha/beta hydrolase"/>
    <property type="match status" value="1"/>
</dbReference>
<dbReference type="Pfam" id="PF02129">
    <property type="entry name" value="Peptidase_S15"/>
    <property type="match status" value="1"/>
</dbReference>
<evidence type="ECO:0000313" key="4">
    <source>
        <dbReference type="Proteomes" id="UP000650424"/>
    </source>
</evidence>
<dbReference type="Proteomes" id="UP000650424">
    <property type="component" value="Unassembled WGS sequence"/>
</dbReference>
<dbReference type="GO" id="GO:0016787">
    <property type="term" value="F:hydrolase activity"/>
    <property type="evidence" value="ECO:0007669"/>
    <property type="project" value="UniProtKB-KW"/>
</dbReference>
<organism evidence="3 4">
    <name type="scientific">Undibacterium hunanense</name>
    <dbReference type="NCBI Taxonomy" id="2762292"/>
    <lineage>
        <taxon>Bacteria</taxon>
        <taxon>Pseudomonadati</taxon>
        <taxon>Pseudomonadota</taxon>
        <taxon>Betaproteobacteria</taxon>
        <taxon>Burkholderiales</taxon>
        <taxon>Oxalobacteraceae</taxon>
        <taxon>Undibacterium</taxon>
    </lineage>
</organism>
<dbReference type="PANTHER" id="PTHR43056">
    <property type="entry name" value="PEPTIDASE S9 PROLYL OLIGOPEPTIDASE"/>
    <property type="match status" value="1"/>
</dbReference>
<dbReference type="InterPro" id="IPR000383">
    <property type="entry name" value="Xaa-Pro-like_dom"/>
</dbReference>
<evidence type="ECO:0000259" key="2">
    <source>
        <dbReference type="SMART" id="SM00939"/>
    </source>
</evidence>
<dbReference type="Gene3D" id="1.10.3020.10">
    <property type="entry name" value="alpha-amino acid ester hydrolase ( Helical cap domain)"/>
    <property type="match status" value="1"/>
</dbReference>